<dbReference type="RefSeq" id="WP_191144406.1">
    <property type="nucleotide sequence ID" value="NZ_JACXAF010000008.1"/>
</dbReference>
<dbReference type="Proteomes" id="UP000638014">
    <property type="component" value="Unassembled WGS sequence"/>
</dbReference>
<evidence type="ECO:0000313" key="2">
    <source>
        <dbReference type="EMBL" id="MBD1389302.1"/>
    </source>
</evidence>
<name>A0A8J6QTZ1_9GAMM</name>
<organism evidence="2 3">
    <name type="scientific">Neiella litorisoli</name>
    <dbReference type="NCBI Taxonomy" id="2771431"/>
    <lineage>
        <taxon>Bacteria</taxon>
        <taxon>Pseudomonadati</taxon>
        <taxon>Pseudomonadota</taxon>
        <taxon>Gammaproteobacteria</taxon>
        <taxon>Alteromonadales</taxon>
        <taxon>Echinimonadaceae</taxon>
        <taxon>Neiella</taxon>
    </lineage>
</organism>
<dbReference type="EMBL" id="JACXAF010000008">
    <property type="protein sequence ID" value="MBD1389302.1"/>
    <property type="molecule type" value="Genomic_DNA"/>
</dbReference>
<sequence length="159" mass="18683">MEEEEEAQAQIRSICEESNRSKLEEVAKDRHPYYREAAQGCLEDLDTAKNSEERRKFILKEHHESDATQTETNEKTSRYTDITAYYSDSDFREDAIMIAQASNLYLTGHSLTETQRDKLEQSIIKTCRIVRERYNKSHSPSAFIRDKYPKVDDICDKYI</sequence>
<accession>A0A8J6QTZ1</accession>
<feature type="region of interest" description="Disordered" evidence="1">
    <location>
        <begin position="1"/>
        <end position="21"/>
    </location>
</feature>
<protein>
    <submittedName>
        <fullName evidence="2">Uncharacterized protein</fullName>
    </submittedName>
</protein>
<comment type="caution">
    <text evidence="2">The sequence shown here is derived from an EMBL/GenBank/DDBJ whole genome shotgun (WGS) entry which is preliminary data.</text>
</comment>
<evidence type="ECO:0000313" key="3">
    <source>
        <dbReference type="Proteomes" id="UP000638014"/>
    </source>
</evidence>
<reference evidence="2" key="1">
    <citation type="submission" date="2020-09" db="EMBL/GenBank/DDBJ databases">
        <title>A novel bacterium of genus Neiella, isolated from South China Sea.</title>
        <authorList>
            <person name="Huang H."/>
            <person name="Mo K."/>
            <person name="Hu Y."/>
        </authorList>
    </citation>
    <scope>NUCLEOTIDE SEQUENCE</scope>
    <source>
        <strain evidence="2">HB171785</strain>
    </source>
</reference>
<proteinExistence type="predicted"/>
<gene>
    <name evidence="2" type="ORF">IC617_07685</name>
</gene>
<keyword evidence="3" id="KW-1185">Reference proteome</keyword>
<evidence type="ECO:0000256" key="1">
    <source>
        <dbReference type="SAM" id="MobiDB-lite"/>
    </source>
</evidence>
<dbReference type="AlphaFoldDB" id="A0A8J6QTZ1"/>